<dbReference type="Pfam" id="PF26178">
    <property type="entry name" value="PI-PLC_cat"/>
    <property type="match status" value="1"/>
</dbReference>
<dbReference type="InterPro" id="IPR051057">
    <property type="entry name" value="PI-PLC_domain"/>
</dbReference>
<dbReference type="SUPFAM" id="SSF51695">
    <property type="entry name" value="PLC-like phosphodiesterases"/>
    <property type="match status" value="1"/>
</dbReference>
<keyword evidence="1" id="KW-0732">Signal</keyword>
<feature type="signal peptide" evidence="1">
    <location>
        <begin position="1"/>
        <end position="40"/>
    </location>
</feature>
<name>A0A811QYD9_9POAL</name>
<organism evidence="2 3">
    <name type="scientific">Miscanthus lutarioriparius</name>
    <dbReference type="NCBI Taxonomy" id="422564"/>
    <lineage>
        <taxon>Eukaryota</taxon>
        <taxon>Viridiplantae</taxon>
        <taxon>Streptophyta</taxon>
        <taxon>Embryophyta</taxon>
        <taxon>Tracheophyta</taxon>
        <taxon>Spermatophyta</taxon>
        <taxon>Magnoliopsida</taxon>
        <taxon>Liliopsida</taxon>
        <taxon>Poales</taxon>
        <taxon>Poaceae</taxon>
        <taxon>PACMAD clade</taxon>
        <taxon>Panicoideae</taxon>
        <taxon>Andropogonodae</taxon>
        <taxon>Andropogoneae</taxon>
        <taxon>Saccharinae</taxon>
        <taxon>Miscanthus</taxon>
    </lineage>
</organism>
<dbReference type="Proteomes" id="UP000604825">
    <property type="component" value="Unassembled WGS sequence"/>
</dbReference>
<evidence type="ECO:0000313" key="2">
    <source>
        <dbReference type="EMBL" id="CAD6263694.1"/>
    </source>
</evidence>
<dbReference type="CDD" id="cd08588">
    <property type="entry name" value="PI-PLCc_At5g67130_like"/>
    <property type="match status" value="1"/>
</dbReference>
<evidence type="ECO:0008006" key="4">
    <source>
        <dbReference type="Google" id="ProtNLM"/>
    </source>
</evidence>
<dbReference type="AlphaFoldDB" id="A0A811QYD9"/>
<dbReference type="PANTHER" id="PTHR13593">
    <property type="match status" value="1"/>
</dbReference>
<keyword evidence="3" id="KW-1185">Reference proteome</keyword>
<proteinExistence type="predicted"/>
<protein>
    <recommendedName>
        <fullName evidence="4">PI-PLC X domain-containing protein</fullName>
    </recommendedName>
</protein>
<dbReference type="Gene3D" id="3.20.20.190">
    <property type="entry name" value="Phosphatidylinositol (PI) phosphodiesterase"/>
    <property type="match status" value="1"/>
</dbReference>
<sequence length="461" mass="50865">MVRGARDGPAPAVLLLRRVAAAVSVLLMLMLCSPGAVVSARKVGETCALDRNCDAGLHCETCVADGNVRPRCTASPRRPADQRYMQVLSRAFLFAIAHSIVGRINWIAAAGDTVPSRNNLRALWWQARDLPFNRYAWLTTHNSFARLGQRSQTGVAIATPWNQQDTVTEQLNNGVRGLMLDMYDFRNDIWLCHSYGGICQNFTAFQPAVNVLREVERFLSQNPAEVVTIFVEDYVESPKGLTRVLNASGLARYMFPAWRMPKTGGDWPRLSDMVRDNHRLLVFTSKPGKEAAEGIAYEWRYVVENQYGTKGMVKGTCHNRAESAAMNDLSRSLVLINYFRDLPNLPAACKDNSVQLLDMVTTCHDKSGNRWPNFIAVDFYKRSDRGGAAEATDKANGGLVCGCGSISACNASGTCTSRHGRTPKGIFNASSDAAAWRPPPPVLQWQRLILLPSLLALLLGM</sequence>
<evidence type="ECO:0000256" key="1">
    <source>
        <dbReference type="SAM" id="SignalP"/>
    </source>
</evidence>
<dbReference type="GO" id="GO:0006629">
    <property type="term" value="P:lipid metabolic process"/>
    <property type="evidence" value="ECO:0007669"/>
    <property type="project" value="InterPro"/>
</dbReference>
<dbReference type="PROSITE" id="PS50007">
    <property type="entry name" value="PIPLC_X_DOMAIN"/>
    <property type="match status" value="1"/>
</dbReference>
<dbReference type="PANTHER" id="PTHR13593:SF89">
    <property type="entry name" value="PLC-LIKE PHOSPHODIESTERASES SUPERFAMILY PROTEIN"/>
    <property type="match status" value="1"/>
</dbReference>
<dbReference type="EMBL" id="CAJGYO010000012">
    <property type="protein sequence ID" value="CAD6263694.1"/>
    <property type="molecule type" value="Genomic_DNA"/>
</dbReference>
<accession>A0A811QYD9</accession>
<reference evidence="2" key="1">
    <citation type="submission" date="2020-10" db="EMBL/GenBank/DDBJ databases">
        <authorList>
            <person name="Han B."/>
            <person name="Lu T."/>
            <person name="Zhao Q."/>
            <person name="Huang X."/>
            <person name="Zhao Y."/>
        </authorList>
    </citation>
    <scope>NUCLEOTIDE SEQUENCE</scope>
</reference>
<evidence type="ECO:0000313" key="3">
    <source>
        <dbReference type="Proteomes" id="UP000604825"/>
    </source>
</evidence>
<dbReference type="GO" id="GO:0008081">
    <property type="term" value="F:phosphoric diester hydrolase activity"/>
    <property type="evidence" value="ECO:0007669"/>
    <property type="project" value="InterPro"/>
</dbReference>
<feature type="chain" id="PRO_5032267693" description="PI-PLC X domain-containing protein" evidence="1">
    <location>
        <begin position="41"/>
        <end position="461"/>
    </location>
</feature>
<dbReference type="OrthoDB" id="7984201at2759"/>
<dbReference type="InterPro" id="IPR017946">
    <property type="entry name" value="PLC-like_Pdiesterase_TIM-brl"/>
</dbReference>
<comment type="caution">
    <text evidence="2">The sequence shown here is derived from an EMBL/GenBank/DDBJ whole genome shotgun (WGS) entry which is preliminary data.</text>
</comment>
<gene>
    <name evidence="2" type="ORF">NCGR_LOCUS46999</name>
</gene>